<reference evidence="2 3" key="1">
    <citation type="submission" date="2024-10" db="EMBL/GenBank/DDBJ databases">
        <title>The Natural Products Discovery Center: Release of the First 8490 Sequenced Strains for Exploring Actinobacteria Biosynthetic Diversity.</title>
        <authorList>
            <person name="Kalkreuter E."/>
            <person name="Kautsar S.A."/>
            <person name="Yang D."/>
            <person name="Bader C.D."/>
            <person name="Teijaro C.N."/>
            <person name="Fluegel L."/>
            <person name="Davis C.M."/>
            <person name="Simpson J.R."/>
            <person name="Lauterbach L."/>
            <person name="Steele A.D."/>
            <person name="Gui C."/>
            <person name="Meng S."/>
            <person name="Li G."/>
            <person name="Viehrig K."/>
            <person name="Ye F."/>
            <person name="Su P."/>
            <person name="Kiefer A.F."/>
            <person name="Nichols A."/>
            <person name="Cepeda A.J."/>
            <person name="Yan W."/>
            <person name="Fan B."/>
            <person name="Jiang Y."/>
            <person name="Adhikari A."/>
            <person name="Zheng C.-J."/>
            <person name="Schuster L."/>
            <person name="Cowan T.M."/>
            <person name="Smanski M.J."/>
            <person name="Chevrette M.G."/>
            <person name="De Carvalho L.P.S."/>
            <person name="Shen B."/>
        </authorList>
    </citation>
    <scope>NUCLEOTIDE SEQUENCE [LARGE SCALE GENOMIC DNA]</scope>
    <source>
        <strain evidence="2 3">NPDC087581</strain>
    </source>
</reference>
<dbReference type="Gene3D" id="3.40.50.150">
    <property type="entry name" value="Vaccinia Virus protein VP39"/>
    <property type="match status" value="1"/>
</dbReference>
<evidence type="ECO:0000313" key="2">
    <source>
        <dbReference type="EMBL" id="MFJ2679379.1"/>
    </source>
</evidence>
<dbReference type="InterPro" id="IPR029063">
    <property type="entry name" value="SAM-dependent_MTases_sf"/>
</dbReference>
<evidence type="ECO:0000259" key="1">
    <source>
        <dbReference type="Pfam" id="PF05050"/>
    </source>
</evidence>
<dbReference type="NCBIfam" id="TIGR01444">
    <property type="entry name" value="fkbM_fam"/>
    <property type="match status" value="1"/>
</dbReference>
<dbReference type="PANTHER" id="PTHR34203">
    <property type="entry name" value="METHYLTRANSFERASE, FKBM FAMILY PROTEIN"/>
    <property type="match status" value="1"/>
</dbReference>
<keyword evidence="2" id="KW-0808">Transferase</keyword>
<dbReference type="RefSeq" id="WP_401381923.1">
    <property type="nucleotide sequence ID" value="NZ_JBIUWZ010000020.1"/>
</dbReference>
<proteinExistence type="predicted"/>
<name>A0ABW8E425_9PSED</name>
<accession>A0ABW8E425</accession>
<dbReference type="Pfam" id="PF05050">
    <property type="entry name" value="Methyltransf_21"/>
    <property type="match status" value="1"/>
</dbReference>
<organism evidence="2 3">
    <name type="scientific">Pseudomonas sivasensis</name>
    <dbReference type="NCBI Taxonomy" id="1880678"/>
    <lineage>
        <taxon>Bacteria</taxon>
        <taxon>Pseudomonadati</taxon>
        <taxon>Pseudomonadota</taxon>
        <taxon>Gammaproteobacteria</taxon>
        <taxon>Pseudomonadales</taxon>
        <taxon>Pseudomonadaceae</taxon>
        <taxon>Pseudomonas</taxon>
    </lineage>
</organism>
<dbReference type="PANTHER" id="PTHR34203:SF15">
    <property type="entry name" value="SLL1173 PROTEIN"/>
    <property type="match status" value="1"/>
</dbReference>
<dbReference type="GO" id="GO:0008168">
    <property type="term" value="F:methyltransferase activity"/>
    <property type="evidence" value="ECO:0007669"/>
    <property type="project" value="UniProtKB-KW"/>
</dbReference>
<dbReference type="EMBL" id="JBIUWZ010000020">
    <property type="protein sequence ID" value="MFJ2679379.1"/>
    <property type="molecule type" value="Genomic_DNA"/>
</dbReference>
<dbReference type="GO" id="GO:0032259">
    <property type="term" value="P:methylation"/>
    <property type="evidence" value="ECO:0007669"/>
    <property type="project" value="UniProtKB-KW"/>
</dbReference>
<comment type="caution">
    <text evidence="2">The sequence shown here is derived from an EMBL/GenBank/DDBJ whole genome shotgun (WGS) entry which is preliminary data.</text>
</comment>
<evidence type="ECO:0000313" key="3">
    <source>
        <dbReference type="Proteomes" id="UP001617213"/>
    </source>
</evidence>
<dbReference type="SUPFAM" id="SSF53335">
    <property type="entry name" value="S-adenosyl-L-methionine-dependent methyltransferases"/>
    <property type="match status" value="1"/>
</dbReference>
<dbReference type="Proteomes" id="UP001617213">
    <property type="component" value="Unassembled WGS sequence"/>
</dbReference>
<feature type="domain" description="Methyltransferase FkbM" evidence="1">
    <location>
        <begin position="81"/>
        <end position="235"/>
    </location>
</feature>
<keyword evidence="2" id="KW-0489">Methyltransferase</keyword>
<keyword evidence="3" id="KW-1185">Reference proteome</keyword>
<protein>
    <submittedName>
        <fullName evidence="2">FkbM family methyltransferase</fullName>
    </submittedName>
</protein>
<gene>
    <name evidence="2" type="ORF">ACIOWJ_14965</name>
</gene>
<sequence>MHARKIKTTQGNLSLISKLTSRIIRKLRKYSKLPISYKYRSFSINLPAHHLLPEFQKQHPKYDRFLPHLTRYINDSETIIDIGANIGDSLAGMAEQNTTANYICIEADDSFYRHLEDNVKRIKTSINHLKVTTIKALVGKNISNVSLDGQNGTKHAILQNEGGLKSSPLDELIPNESSIRILKSDVDGFDYDVLDSSMVVIKKHKPILFFECQYDHEYQKAGYLKTLSALQQAGYCDWVIFDNFGEIVIRTGEMSIIVQLINYIWQQNTGRSTRTIYYYDILAVHKEDSSLINKVLEEYTSPLT</sequence>
<dbReference type="InterPro" id="IPR052514">
    <property type="entry name" value="SAM-dependent_MTase"/>
</dbReference>
<dbReference type="InterPro" id="IPR006342">
    <property type="entry name" value="FkbM_mtfrase"/>
</dbReference>